<evidence type="ECO:0000256" key="5">
    <source>
        <dbReference type="ARBA" id="ARBA00035244"/>
    </source>
</evidence>
<evidence type="ECO:0000256" key="3">
    <source>
        <dbReference type="ARBA" id="ARBA00022980"/>
    </source>
</evidence>
<dbReference type="GO" id="GO:0006412">
    <property type="term" value="P:translation"/>
    <property type="evidence" value="ECO:0007669"/>
    <property type="project" value="UniProtKB-UniRule"/>
</dbReference>
<name>A0A098AXX4_DESHA</name>
<evidence type="ECO:0000313" key="8">
    <source>
        <dbReference type="EMBL" id="CDX00466.1"/>
    </source>
</evidence>
<accession>A0A098AXX4</accession>
<dbReference type="SMR" id="A0A098AXX4"/>
<dbReference type="EMBL" id="LK996017">
    <property type="protein sequence ID" value="CDX00466.1"/>
    <property type="molecule type" value="Genomic_DNA"/>
</dbReference>
<dbReference type="Pfam" id="PF00573">
    <property type="entry name" value="Ribosomal_L4"/>
    <property type="match status" value="1"/>
</dbReference>
<dbReference type="RefSeq" id="WP_005810159.1">
    <property type="nucleotide sequence ID" value="NZ_CABKQQ010000025.1"/>
</dbReference>
<feature type="compositionally biased region" description="Basic residues" evidence="7">
    <location>
        <begin position="60"/>
        <end position="71"/>
    </location>
</feature>
<reference evidence="9 10" key="2">
    <citation type="submission" date="2015-12" db="EMBL/GenBank/DDBJ databases">
        <title>Draft Genome Sequence of Desulfitobacterium hafniense Strain DH, a Sulfate-reducing Bacterium Isolated from Paddy Soils.</title>
        <authorList>
            <person name="Bao P."/>
            <person name="Zhang X."/>
            <person name="Li G."/>
        </authorList>
    </citation>
    <scope>NUCLEOTIDE SEQUENCE [LARGE SCALE GENOMIC DNA]</scope>
    <source>
        <strain evidence="9 10">DH</strain>
    </source>
</reference>
<comment type="function">
    <text evidence="6">Forms part of the polypeptide exit tunnel.</text>
</comment>
<dbReference type="AlphaFoldDB" id="A0A098AXX4"/>
<dbReference type="Proteomes" id="UP000054623">
    <property type="component" value="Unassembled WGS sequence"/>
</dbReference>
<dbReference type="GO" id="GO:1990904">
    <property type="term" value="C:ribonucleoprotein complex"/>
    <property type="evidence" value="ECO:0007669"/>
    <property type="project" value="UniProtKB-KW"/>
</dbReference>
<dbReference type="GO" id="GO:0019843">
    <property type="term" value="F:rRNA binding"/>
    <property type="evidence" value="ECO:0007669"/>
    <property type="project" value="UniProtKB-UniRule"/>
</dbReference>
<dbReference type="InterPro" id="IPR013005">
    <property type="entry name" value="Ribosomal_uL4-like"/>
</dbReference>
<feature type="region of interest" description="Disordered" evidence="7">
    <location>
        <begin position="56"/>
        <end position="76"/>
    </location>
</feature>
<protein>
    <recommendedName>
        <fullName evidence="5 6">Large ribosomal subunit protein uL4</fullName>
    </recommendedName>
</protein>
<dbReference type="OrthoDB" id="9803201at2"/>
<dbReference type="PATRIC" id="fig|49338.4.peg.616"/>
<comment type="function">
    <text evidence="6">One of the primary rRNA binding proteins, this protein initially binds near the 5'-end of the 23S rRNA. It is important during the early stages of 50S assembly. It makes multiple contacts with different domains of the 23S rRNA in the assembled 50S subunit and ribosome.</text>
</comment>
<evidence type="ECO:0000256" key="6">
    <source>
        <dbReference type="HAMAP-Rule" id="MF_01328"/>
    </source>
</evidence>
<evidence type="ECO:0000256" key="2">
    <source>
        <dbReference type="ARBA" id="ARBA00011838"/>
    </source>
</evidence>
<dbReference type="GO" id="GO:0005840">
    <property type="term" value="C:ribosome"/>
    <property type="evidence" value="ECO:0007669"/>
    <property type="project" value="UniProtKB-KW"/>
</dbReference>
<evidence type="ECO:0000313" key="9">
    <source>
        <dbReference type="EMBL" id="KTE92899.1"/>
    </source>
</evidence>
<organism evidence="8">
    <name type="scientific">Desulfitobacterium hafniense</name>
    <name type="common">Desulfitobacterium frappieri</name>
    <dbReference type="NCBI Taxonomy" id="49338"/>
    <lineage>
        <taxon>Bacteria</taxon>
        <taxon>Bacillati</taxon>
        <taxon>Bacillota</taxon>
        <taxon>Clostridia</taxon>
        <taxon>Eubacteriales</taxon>
        <taxon>Desulfitobacteriaceae</taxon>
        <taxon>Desulfitobacterium</taxon>
    </lineage>
</organism>
<dbReference type="PANTHER" id="PTHR10746">
    <property type="entry name" value="50S RIBOSOMAL PROTEIN L4"/>
    <property type="match status" value="1"/>
</dbReference>
<keyword evidence="6" id="KW-0694">RNA-binding</keyword>
<dbReference type="SUPFAM" id="SSF52166">
    <property type="entry name" value="Ribosomal protein L4"/>
    <property type="match status" value="1"/>
</dbReference>
<keyword evidence="3 6" id="KW-0689">Ribosomal protein</keyword>
<comment type="similarity">
    <text evidence="1 6">Belongs to the universal ribosomal protein uL4 family.</text>
</comment>
<keyword evidence="4 6" id="KW-0687">Ribonucleoprotein</keyword>
<dbReference type="GO" id="GO:0003735">
    <property type="term" value="F:structural constituent of ribosome"/>
    <property type="evidence" value="ECO:0007669"/>
    <property type="project" value="InterPro"/>
</dbReference>
<reference evidence="8" key="1">
    <citation type="submission" date="2014-07" db="EMBL/GenBank/DDBJ databases">
        <authorList>
            <person name="Hornung V.Bastian."/>
        </authorList>
    </citation>
    <scope>NUCLEOTIDE SEQUENCE</scope>
    <source>
        <strain evidence="8">PCE-S</strain>
    </source>
</reference>
<dbReference type="Gene3D" id="3.40.1370.10">
    <property type="match status" value="1"/>
</dbReference>
<dbReference type="HAMAP" id="MF_01328_B">
    <property type="entry name" value="Ribosomal_uL4_B"/>
    <property type="match status" value="1"/>
</dbReference>
<gene>
    <name evidence="6" type="primary">rplD</name>
    <name evidence="9" type="ORF">AT727_17075</name>
    <name evidence="8" type="ORF">DPCES_0579</name>
</gene>
<comment type="subunit">
    <text evidence="2 6">Part of the 50S ribosomal subunit.</text>
</comment>
<dbReference type="PANTHER" id="PTHR10746:SF6">
    <property type="entry name" value="LARGE RIBOSOMAL SUBUNIT PROTEIN UL4M"/>
    <property type="match status" value="1"/>
</dbReference>
<proteinExistence type="inferred from homology"/>
<evidence type="ECO:0000313" key="10">
    <source>
        <dbReference type="Proteomes" id="UP000054623"/>
    </source>
</evidence>
<dbReference type="InterPro" id="IPR023574">
    <property type="entry name" value="Ribosomal_uL4_dom_sf"/>
</dbReference>
<dbReference type="EMBL" id="LOCK01000010">
    <property type="protein sequence ID" value="KTE92899.1"/>
    <property type="molecule type" value="Genomic_DNA"/>
</dbReference>
<sequence>MPKVQVVNMQGSPVGELELDEYVFGIEPNTHVMHQAVVGQLASQRRGTHSTLLRGEVRGGGRKPWRQKGTGRARAGSIRSPLWRGGAVLFGPKPRKYGFSLPKKVRRLALRSALSSKVNEQKLIVLEDLSLNEAKTREMVKVLQALNVSKKALIVTDEFMETIERSARNIAGIKTTAVEGMNIYDLLNSDVIVMTKAAVTKTEEVLA</sequence>
<keyword evidence="6" id="KW-0699">rRNA-binding</keyword>
<dbReference type="InterPro" id="IPR002136">
    <property type="entry name" value="Ribosomal_uL4"/>
</dbReference>
<dbReference type="NCBIfam" id="TIGR03953">
    <property type="entry name" value="rplD_bact"/>
    <property type="match status" value="1"/>
</dbReference>
<evidence type="ECO:0000256" key="4">
    <source>
        <dbReference type="ARBA" id="ARBA00023274"/>
    </source>
</evidence>
<evidence type="ECO:0000256" key="1">
    <source>
        <dbReference type="ARBA" id="ARBA00010528"/>
    </source>
</evidence>
<evidence type="ECO:0000256" key="7">
    <source>
        <dbReference type="SAM" id="MobiDB-lite"/>
    </source>
</evidence>